<gene>
    <name evidence="2" type="ORF">GRF29_103g1492844</name>
</gene>
<sequence length="501" mass="56628">MSTTNEGACVLQTNNSSPSTSDNLTALAGCTPSEWLIPDNKNTRSRFKHNILQQMTHKTPRSFSLPARIDSGNIPWAHEFIPDGWQAIYEGPFTGTLAKAAYRQHDNAPFMTRQLADLVNCFFFSWLRNCFRRKIKLRFEGNEMGVSATSQPFMMKETRVFSNALRNDVRERVEENWVDWEKEYKKTYCEILDSETWSRLGQRVGTFCRDLGCPNATDDAYAALSALRNYNIAVMRDTTSWRLQVTLEEKVAEIRKLEGQLELYQKAIACLSFRGLLENLPDPRHRYIEGEKKAMISATSHWKNFINAAKDEANACKERAHPFATLATDPDAMQHGEALYNMLSDNIHGFSENLKALSSANSGEATSEFTYKPVQFDPGKSKFLQAIIPKNRKADGSVDVEKERERYGVVWDENKRKLVARSKYQDPSLSNTGQVTPAQTSTKHQPQSAPVNGSESAGNHDSSGQLPTVNLTGESSVTTPRPRKRTWHKKPKEKKEQKGAS</sequence>
<comment type="caution">
    <text evidence="2">The sequence shown here is derived from an EMBL/GenBank/DDBJ whole genome shotgun (WGS) entry which is preliminary data.</text>
</comment>
<reference evidence="2 3" key="1">
    <citation type="submission" date="2021-02" db="EMBL/GenBank/DDBJ databases">
        <title>Genome assembly of Pseudopithomyces chartarum.</title>
        <authorList>
            <person name="Jauregui R."/>
            <person name="Singh J."/>
            <person name="Voisey C."/>
        </authorList>
    </citation>
    <scope>NUCLEOTIDE SEQUENCE [LARGE SCALE GENOMIC DNA]</scope>
    <source>
        <strain evidence="2 3">AGR01</strain>
    </source>
</reference>
<evidence type="ECO:0000313" key="2">
    <source>
        <dbReference type="EMBL" id="KAK3207595.1"/>
    </source>
</evidence>
<dbReference type="Proteomes" id="UP001280581">
    <property type="component" value="Unassembled WGS sequence"/>
</dbReference>
<name>A0AAN6LWM8_9PLEO</name>
<feature type="region of interest" description="Disordered" evidence="1">
    <location>
        <begin position="1"/>
        <end position="21"/>
    </location>
</feature>
<feature type="region of interest" description="Disordered" evidence="1">
    <location>
        <begin position="422"/>
        <end position="501"/>
    </location>
</feature>
<feature type="compositionally biased region" description="Polar residues" evidence="1">
    <location>
        <begin position="425"/>
        <end position="479"/>
    </location>
</feature>
<feature type="compositionally biased region" description="Basic residues" evidence="1">
    <location>
        <begin position="481"/>
        <end position="492"/>
    </location>
</feature>
<accession>A0AAN6LWM8</accession>
<proteinExistence type="predicted"/>
<evidence type="ECO:0000313" key="3">
    <source>
        <dbReference type="Proteomes" id="UP001280581"/>
    </source>
</evidence>
<protein>
    <submittedName>
        <fullName evidence="2">Uncharacterized protein</fullName>
    </submittedName>
</protein>
<keyword evidence="3" id="KW-1185">Reference proteome</keyword>
<dbReference type="AlphaFoldDB" id="A0AAN6LWM8"/>
<evidence type="ECO:0000256" key="1">
    <source>
        <dbReference type="SAM" id="MobiDB-lite"/>
    </source>
</evidence>
<organism evidence="2 3">
    <name type="scientific">Pseudopithomyces chartarum</name>
    <dbReference type="NCBI Taxonomy" id="1892770"/>
    <lineage>
        <taxon>Eukaryota</taxon>
        <taxon>Fungi</taxon>
        <taxon>Dikarya</taxon>
        <taxon>Ascomycota</taxon>
        <taxon>Pezizomycotina</taxon>
        <taxon>Dothideomycetes</taxon>
        <taxon>Pleosporomycetidae</taxon>
        <taxon>Pleosporales</taxon>
        <taxon>Massarineae</taxon>
        <taxon>Didymosphaeriaceae</taxon>
        <taxon>Pseudopithomyces</taxon>
    </lineage>
</organism>
<dbReference type="EMBL" id="WVTA01000009">
    <property type="protein sequence ID" value="KAK3207595.1"/>
    <property type="molecule type" value="Genomic_DNA"/>
</dbReference>